<proteinExistence type="predicted"/>
<organism evidence="1 2">
    <name type="scientific">Vagococcus penaei</name>
    <dbReference type="NCBI Taxonomy" id="633807"/>
    <lineage>
        <taxon>Bacteria</taxon>
        <taxon>Bacillati</taxon>
        <taxon>Bacillota</taxon>
        <taxon>Bacilli</taxon>
        <taxon>Lactobacillales</taxon>
        <taxon>Enterococcaceae</taxon>
        <taxon>Vagococcus</taxon>
    </lineage>
</organism>
<dbReference type="AlphaFoldDB" id="A0A1Q2D6U9"/>
<keyword evidence="2" id="KW-1185">Reference proteome</keyword>
<dbReference type="RefSeq" id="WP_077276129.1">
    <property type="nucleotide sequence ID" value="NZ_CP019609.1"/>
</dbReference>
<evidence type="ECO:0000313" key="2">
    <source>
        <dbReference type="Proteomes" id="UP000188246"/>
    </source>
</evidence>
<protein>
    <submittedName>
        <fullName evidence="1">Uncharacterized protein</fullName>
    </submittedName>
</protein>
<dbReference type="KEGG" id="vpi:BW732_07370"/>
<accession>A0A1Q2D6U9</accession>
<dbReference type="STRING" id="633807.BW732_07370"/>
<sequence>MVDNEHLKTNQTHSNTSKFARFISESSQKLFSNFIDDDVKKKDHKTKIFNKINQAIAQKSIVVIQYQVSPVEQSFTRYETLVGRIYQHPNNPDSLVIKLQKNNQVRMISADYIKKYRLLVLIIIDHHL</sequence>
<dbReference type="EMBL" id="CP019609">
    <property type="protein sequence ID" value="AQP54052.1"/>
    <property type="molecule type" value="Genomic_DNA"/>
</dbReference>
<dbReference type="Proteomes" id="UP000188246">
    <property type="component" value="Chromosome"/>
</dbReference>
<gene>
    <name evidence="1" type="ORF">BW732_07370</name>
</gene>
<evidence type="ECO:0000313" key="1">
    <source>
        <dbReference type="EMBL" id="AQP54052.1"/>
    </source>
</evidence>
<name>A0A1Q2D6U9_9ENTE</name>
<reference evidence="1 2" key="1">
    <citation type="journal article" date="2010" name="Int. J. Syst. Evol. Microbiol.">
        <title>Vagococcus penaei sp. nov., isolated from spoilage microbiota of cooked shrimp (Penaeus vannamei).</title>
        <authorList>
            <person name="Jaffres E."/>
            <person name="Prevost H."/>
            <person name="Rossero A."/>
            <person name="Joffraud J.J."/>
            <person name="Dousset X."/>
        </authorList>
    </citation>
    <scope>NUCLEOTIDE SEQUENCE [LARGE SCALE GENOMIC DNA]</scope>
    <source>
        <strain evidence="1 2">CD276</strain>
    </source>
</reference>